<comment type="caution">
    <text evidence="3">The sequence shown here is derived from an EMBL/GenBank/DDBJ whole genome shotgun (WGS) entry which is preliminary data.</text>
</comment>
<dbReference type="PANTHER" id="PTHR32097">
    <property type="entry name" value="CAMP-BINDING PROTEIN 1-RELATED"/>
    <property type="match status" value="1"/>
</dbReference>
<dbReference type="Gene3D" id="3.40.50.410">
    <property type="entry name" value="von Willebrand factor, type A domain"/>
    <property type="match status" value="1"/>
</dbReference>
<gene>
    <name evidence="3" type="ORF">EKO24_020465</name>
</gene>
<dbReference type="InterPro" id="IPR019303">
    <property type="entry name" value="vWA_TerF_C"/>
</dbReference>
<sequence>MNITKGQRFPLARIVQNNESFQIATNIKTPGLALDFACFGLDAAGNLSDDRYMIFFNQPETPCGGIKLSVVNEDPVAFQLCLHQLPQSIDRLIITASIDGQGTMQQINEGYLRFLYGSQETARFAFTGADFQQEKALMLGELYRKDGEWRFSAVAQGFNGGLEALVNYFGGEVAKATQTVAAKVSLEKKIAAQAPKLIDLAKKATISLEKHHLSSTTARVGLVLDASGSMRSQYSTGKVQSVIERLLPLAVHFDDDAALDVWAFSTRPLALPEATLENYADYINTAECGWRNWGMMGINNEPLVIQQVIDHYQNTRLPVLIIFVSDGGISQNNKIKQLLTDAAQLPIFWQFVGIGGRNYGILEKLDTLSGRIVDNCGFFALDDLNSVSEQVLYDRLLSEFPLWYKAAKVKNIVN</sequence>
<feature type="domain" description="VWFA" evidence="2">
    <location>
        <begin position="219"/>
        <end position="396"/>
    </location>
</feature>
<dbReference type="SUPFAM" id="SSF53300">
    <property type="entry name" value="vWA-like"/>
    <property type="match status" value="1"/>
</dbReference>
<dbReference type="Pfam" id="PF10138">
    <property type="entry name" value="vWA-TerF-like"/>
    <property type="match status" value="1"/>
</dbReference>
<proteinExistence type="predicted"/>
<name>A0ABY3C5P1_9GAMM</name>
<dbReference type="InterPro" id="IPR003325">
    <property type="entry name" value="TerD"/>
</dbReference>
<dbReference type="Pfam" id="PF02342">
    <property type="entry name" value="TerD"/>
    <property type="match status" value="1"/>
</dbReference>
<protein>
    <submittedName>
        <fullName evidence="3">Tellurium resistance protein</fullName>
    </submittedName>
</protein>
<dbReference type="InterPro" id="IPR036465">
    <property type="entry name" value="vWFA_dom_sf"/>
</dbReference>
<dbReference type="PROSITE" id="PS50234">
    <property type="entry name" value="VWFA"/>
    <property type="match status" value="1"/>
</dbReference>
<keyword evidence="4" id="KW-1185">Reference proteome</keyword>
<reference evidence="3 4" key="1">
    <citation type="journal article" date="2019" name="Antonie Van Leeuwenhoek">
        <title>Description of 'Ca. Methylobacter oryzae' KRF1, a novel species from the environmentally important Methylobacter clade 2.</title>
        <authorList>
            <person name="Khatri K."/>
            <person name="Mohite J.A."/>
            <person name="Pandit P.S."/>
            <person name="Bahulikar R."/>
            <person name="Rahalkar M.C."/>
        </authorList>
    </citation>
    <scope>NUCLEOTIDE SEQUENCE [LARGE SCALE GENOMIC DNA]</scope>
    <source>
        <strain evidence="3 4">KRF1</strain>
    </source>
</reference>
<dbReference type="CDD" id="cd06974">
    <property type="entry name" value="TerD_like"/>
    <property type="match status" value="1"/>
</dbReference>
<evidence type="ECO:0000259" key="2">
    <source>
        <dbReference type="PROSITE" id="PS50234"/>
    </source>
</evidence>
<dbReference type="RefSeq" id="WP_127028823.1">
    <property type="nucleotide sequence ID" value="NZ_RYFG02000120.1"/>
</dbReference>
<evidence type="ECO:0000313" key="3">
    <source>
        <dbReference type="EMBL" id="TRW89996.1"/>
    </source>
</evidence>
<dbReference type="InterPro" id="IPR051324">
    <property type="entry name" value="Stress/Tellurium_Resist"/>
</dbReference>
<evidence type="ECO:0000313" key="4">
    <source>
        <dbReference type="Proteomes" id="UP000733744"/>
    </source>
</evidence>
<dbReference type="PANTHER" id="PTHR32097:SF3">
    <property type="entry name" value="TELLURITE RESISTANCE PROTEIN"/>
    <property type="match status" value="1"/>
</dbReference>
<dbReference type="EMBL" id="RYFG02000120">
    <property type="protein sequence ID" value="TRW89996.1"/>
    <property type="molecule type" value="Genomic_DNA"/>
</dbReference>
<dbReference type="Proteomes" id="UP000733744">
    <property type="component" value="Unassembled WGS sequence"/>
</dbReference>
<accession>A0ABY3C5P1</accession>
<dbReference type="InterPro" id="IPR002035">
    <property type="entry name" value="VWF_A"/>
</dbReference>
<dbReference type="Gene3D" id="2.60.60.30">
    <property type="entry name" value="sav2460 like domains"/>
    <property type="match status" value="1"/>
</dbReference>
<evidence type="ECO:0000256" key="1">
    <source>
        <dbReference type="ARBA" id="ARBA00022686"/>
    </source>
</evidence>
<dbReference type="SMART" id="SM00327">
    <property type="entry name" value="VWA"/>
    <property type="match status" value="1"/>
</dbReference>
<keyword evidence="1" id="KW-0778">Tellurium resistance</keyword>
<organism evidence="3 4">
    <name type="scientific">Candidatus Methylobacter oryzae</name>
    <dbReference type="NCBI Taxonomy" id="2497749"/>
    <lineage>
        <taxon>Bacteria</taxon>
        <taxon>Pseudomonadati</taxon>
        <taxon>Pseudomonadota</taxon>
        <taxon>Gammaproteobacteria</taxon>
        <taxon>Methylococcales</taxon>
        <taxon>Methylococcaceae</taxon>
        <taxon>Methylobacter</taxon>
    </lineage>
</organism>